<keyword evidence="3" id="KW-1185">Reference proteome</keyword>
<accession>K3W4G6</accession>
<protein>
    <submittedName>
        <fullName evidence="2">Uncharacterized protein</fullName>
    </submittedName>
</protein>
<gene>
    <name evidence="2" type="ORF">THAOC_00233</name>
</gene>
<comment type="caution">
    <text evidence="2">The sequence shown here is derived from an EMBL/GenBank/DDBJ whole genome shotgun (WGS) entry which is preliminary data.</text>
</comment>
<evidence type="ECO:0000256" key="1">
    <source>
        <dbReference type="SAM" id="MobiDB-lite"/>
    </source>
</evidence>
<evidence type="ECO:0000313" key="2">
    <source>
        <dbReference type="EMBL" id="EJK77904.1"/>
    </source>
</evidence>
<proteinExistence type="predicted"/>
<dbReference type="EMBL" id="AGNL01000260">
    <property type="protein sequence ID" value="EJK77904.1"/>
    <property type="molecule type" value="Genomic_DNA"/>
</dbReference>
<dbReference type="Proteomes" id="UP000266841">
    <property type="component" value="Unassembled WGS sequence"/>
</dbReference>
<dbReference type="AlphaFoldDB" id="K3W4G6"/>
<reference evidence="2 3" key="1">
    <citation type="journal article" date="2012" name="Genome Biol.">
        <title>Genome and low-iron response of an oceanic diatom adapted to chronic iron limitation.</title>
        <authorList>
            <person name="Lommer M."/>
            <person name="Specht M."/>
            <person name="Roy A.S."/>
            <person name="Kraemer L."/>
            <person name="Andreson R."/>
            <person name="Gutowska M.A."/>
            <person name="Wolf J."/>
            <person name="Bergner S.V."/>
            <person name="Schilhabel M.B."/>
            <person name="Klostermeier U.C."/>
            <person name="Beiko R.G."/>
            <person name="Rosenstiel P."/>
            <person name="Hippler M."/>
            <person name="Laroche J."/>
        </authorList>
    </citation>
    <scope>NUCLEOTIDE SEQUENCE [LARGE SCALE GENOMIC DNA]</scope>
    <source>
        <strain evidence="2 3">CCMP1005</strain>
    </source>
</reference>
<name>K3W4G6_THAOC</name>
<evidence type="ECO:0000313" key="3">
    <source>
        <dbReference type="Proteomes" id="UP000266841"/>
    </source>
</evidence>
<feature type="region of interest" description="Disordered" evidence="1">
    <location>
        <begin position="250"/>
        <end position="274"/>
    </location>
</feature>
<organism evidence="2 3">
    <name type="scientific">Thalassiosira oceanica</name>
    <name type="common">Marine diatom</name>
    <dbReference type="NCBI Taxonomy" id="159749"/>
    <lineage>
        <taxon>Eukaryota</taxon>
        <taxon>Sar</taxon>
        <taxon>Stramenopiles</taxon>
        <taxon>Ochrophyta</taxon>
        <taxon>Bacillariophyta</taxon>
        <taxon>Coscinodiscophyceae</taxon>
        <taxon>Thalassiosirophycidae</taxon>
        <taxon>Thalassiosirales</taxon>
        <taxon>Thalassiosiraceae</taxon>
        <taxon>Thalassiosira</taxon>
    </lineage>
</organism>
<feature type="region of interest" description="Disordered" evidence="1">
    <location>
        <begin position="85"/>
        <end position="116"/>
    </location>
</feature>
<sequence>MKPPPPFEDVPNVLNSLSRSALKCCQEKTPDSDINNQRSVTFLSFCRLHQTDERMPKANKRVAIRWDSVEKHGMAKTKAVFAAAANNPNGPKKTTTKKKQGAVLPESEPAPKKEPTPLTYAEQEALSLQTDTLVLGSVLHLAPDLVSKLAILPVLPAARPVQKSGDFNELTRSQFLGPLLRPVERQLLPLRELVSLVPRLDHAPRQRQRLTVEHLLNPLLVTPEDRERERLQSVPDRLPPLLEDARYNAPQVRRAHASQPLPQPRRPEKVQADQSRVHLGLGVEHRRRYSEVDAAVRVELEHDAEYAVLLRRRVGDYPAPDLPLHRDRGAPYGIGVTCVGERE</sequence>